<keyword evidence="1" id="KW-0812">Transmembrane</keyword>
<evidence type="ECO:0000256" key="1">
    <source>
        <dbReference type="SAM" id="Phobius"/>
    </source>
</evidence>
<organism evidence="3 4">
    <name type="scientific">Anaerostipes rhamnosivorans</name>
    <dbReference type="NCBI Taxonomy" id="1229621"/>
    <lineage>
        <taxon>Bacteria</taxon>
        <taxon>Bacillati</taxon>
        <taxon>Bacillota</taxon>
        <taxon>Clostridia</taxon>
        <taxon>Lachnospirales</taxon>
        <taxon>Lachnospiraceae</taxon>
        <taxon>Anaerostipes</taxon>
    </lineage>
</organism>
<feature type="transmembrane region" description="Helical" evidence="1">
    <location>
        <begin position="279"/>
        <end position="298"/>
    </location>
</feature>
<dbReference type="GO" id="GO:0080120">
    <property type="term" value="P:CAAX-box protein maturation"/>
    <property type="evidence" value="ECO:0007669"/>
    <property type="project" value="UniProtKB-ARBA"/>
</dbReference>
<dbReference type="Proteomes" id="UP000298653">
    <property type="component" value="Chromosome"/>
</dbReference>
<dbReference type="OrthoDB" id="2035856at2"/>
<gene>
    <name evidence="3" type="ORF">AR1Y2_0357</name>
</gene>
<sequence>MKYFKSPGCFCLMYLFVYFFISPLLQFALQDRYLFMIVFYLLVLLLAAGYLKLCREDIKTRLRLKPLKPSAALLTVLLGFTILPAISLINNLSQLFFRDFVSSGITTSAQHPWLSILALSILPGVVEEVLFRGVIYSGLRKARPIKGIFLTALFFGIAHMNFNQFSYAFALGLVLGLLLEASGSIYSCMLLHATFNGFSVIMSIIYGLTGHSALLDQTLTTAQRIQSIVILIPVSIGFLVLSALILIAIGRISKRSGYLRTWLDKDTRRSWPNEKAASISYYAALIISFGYAVLLEIASHASSYL</sequence>
<feature type="domain" description="CAAX prenyl protease 2/Lysostaphin resistance protein A-like" evidence="2">
    <location>
        <begin position="111"/>
        <end position="197"/>
    </location>
</feature>
<reference evidence="3 4" key="1">
    <citation type="submission" date="2019-05" db="EMBL/GenBank/DDBJ databases">
        <title>Complete genome sequencing of Anaerostipes rhamnosivorans.</title>
        <authorList>
            <person name="Bui T.P.N."/>
            <person name="de Vos W.M."/>
        </authorList>
    </citation>
    <scope>NUCLEOTIDE SEQUENCE [LARGE SCALE GENOMIC DNA]</scope>
    <source>
        <strain evidence="3 4">1y2</strain>
    </source>
</reference>
<feature type="transmembrane region" description="Helical" evidence="1">
    <location>
        <begin position="7"/>
        <end position="27"/>
    </location>
</feature>
<evidence type="ECO:0000313" key="4">
    <source>
        <dbReference type="Proteomes" id="UP000298653"/>
    </source>
</evidence>
<dbReference type="PANTHER" id="PTHR36435">
    <property type="entry name" value="SLR1288 PROTEIN"/>
    <property type="match status" value="1"/>
</dbReference>
<dbReference type="GO" id="GO:0006508">
    <property type="term" value="P:proteolysis"/>
    <property type="evidence" value="ECO:0007669"/>
    <property type="project" value="UniProtKB-KW"/>
</dbReference>
<protein>
    <submittedName>
        <fullName evidence="3">CAAX amino terminal protease family</fullName>
    </submittedName>
</protein>
<proteinExistence type="predicted"/>
<keyword evidence="3" id="KW-0645">Protease</keyword>
<keyword evidence="3" id="KW-0378">Hydrolase</keyword>
<dbReference type="EMBL" id="CP040058">
    <property type="protein sequence ID" value="QCP33811.1"/>
    <property type="molecule type" value="Genomic_DNA"/>
</dbReference>
<dbReference type="RefSeq" id="WP_137327435.1">
    <property type="nucleotide sequence ID" value="NZ_CP040058.1"/>
</dbReference>
<keyword evidence="1" id="KW-0472">Membrane</keyword>
<feature type="transmembrane region" description="Helical" evidence="1">
    <location>
        <begin position="71"/>
        <end position="93"/>
    </location>
</feature>
<feature type="transmembrane region" description="Helical" evidence="1">
    <location>
        <begin position="228"/>
        <end position="249"/>
    </location>
</feature>
<evidence type="ECO:0000259" key="2">
    <source>
        <dbReference type="Pfam" id="PF02517"/>
    </source>
</evidence>
<keyword evidence="1" id="KW-1133">Transmembrane helix</keyword>
<feature type="transmembrane region" description="Helical" evidence="1">
    <location>
        <begin position="33"/>
        <end position="51"/>
    </location>
</feature>
<dbReference type="InterPro" id="IPR052710">
    <property type="entry name" value="CAAX_protease"/>
</dbReference>
<dbReference type="GO" id="GO:0004175">
    <property type="term" value="F:endopeptidase activity"/>
    <property type="evidence" value="ECO:0007669"/>
    <property type="project" value="UniProtKB-ARBA"/>
</dbReference>
<feature type="transmembrane region" description="Helical" evidence="1">
    <location>
        <begin position="184"/>
        <end position="208"/>
    </location>
</feature>
<accession>A0A4P8IB61</accession>
<evidence type="ECO:0000313" key="3">
    <source>
        <dbReference type="EMBL" id="QCP33811.1"/>
    </source>
</evidence>
<dbReference type="Pfam" id="PF02517">
    <property type="entry name" value="Rce1-like"/>
    <property type="match status" value="1"/>
</dbReference>
<feature type="transmembrane region" description="Helical" evidence="1">
    <location>
        <begin position="113"/>
        <end position="135"/>
    </location>
</feature>
<dbReference type="KEGG" id="arf:AR1Y2_0357"/>
<dbReference type="PANTHER" id="PTHR36435:SF1">
    <property type="entry name" value="CAAX AMINO TERMINAL PROTEASE FAMILY PROTEIN"/>
    <property type="match status" value="1"/>
</dbReference>
<keyword evidence="4" id="KW-1185">Reference proteome</keyword>
<dbReference type="InterPro" id="IPR003675">
    <property type="entry name" value="Rce1/LyrA-like_dom"/>
</dbReference>
<name>A0A4P8IB61_9FIRM</name>
<feature type="transmembrane region" description="Helical" evidence="1">
    <location>
        <begin position="147"/>
        <end position="178"/>
    </location>
</feature>
<dbReference type="AlphaFoldDB" id="A0A4P8IB61"/>